<dbReference type="InterPro" id="IPR039426">
    <property type="entry name" value="TonB-dep_rcpt-like"/>
</dbReference>
<keyword evidence="18" id="KW-1185">Reference proteome</keyword>
<name>A0ABV7TA97_9GAMM</name>
<evidence type="ECO:0000256" key="7">
    <source>
        <dbReference type="ARBA" id="ARBA00023077"/>
    </source>
</evidence>
<evidence type="ECO:0000256" key="6">
    <source>
        <dbReference type="ARBA" id="ARBA00022729"/>
    </source>
</evidence>
<evidence type="ECO:0000256" key="4">
    <source>
        <dbReference type="ARBA" id="ARBA00022452"/>
    </source>
</evidence>
<feature type="domain" description="TonB-dependent receptor-like beta-barrel" evidence="15">
    <location>
        <begin position="233"/>
        <end position="637"/>
    </location>
</feature>
<keyword evidence="10 11" id="KW-0998">Cell outer membrane</keyword>
<evidence type="ECO:0000256" key="2">
    <source>
        <dbReference type="ARBA" id="ARBA00008143"/>
    </source>
</evidence>
<evidence type="ECO:0000313" key="18">
    <source>
        <dbReference type="Proteomes" id="UP001595630"/>
    </source>
</evidence>
<feature type="signal peptide" evidence="14">
    <location>
        <begin position="1"/>
        <end position="23"/>
    </location>
</feature>
<keyword evidence="5 11" id="KW-0812">Transmembrane</keyword>
<protein>
    <submittedName>
        <fullName evidence="17">TonB-dependent receptor plug domain-containing protein</fullName>
    </submittedName>
</protein>
<dbReference type="Gene3D" id="2.40.170.20">
    <property type="entry name" value="TonB-dependent receptor, beta-barrel domain"/>
    <property type="match status" value="1"/>
</dbReference>
<evidence type="ECO:0000256" key="5">
    <source>
        <dbReference type="ARBA" id="ARBA00022692"/>
    </source>
</evidence>
<evidence type="ECO:0000256" key="10">
    <source>
        <dbReference type="ARBA" id="ARBA00023237"/>
    </source>
</evidence>
<evidence type="ECO:0000259" key="15">
    <source>
        <dbReference type="Pfam" id="PF00593"/>
    </source>
</evidence>
<sequence length="663" mass="74711">MPAYPTLILLTTGALFLPMLAQARTTSATDLGTVVVVDSRGQDSLGGTHAINREEIRAHDRETLGTALELLPGVTLSRGGARNEEMVRVRGFDLRQVPIFIDGIPIYVPYDGYADLGRFTTFDLERVEVAKGFSSMIYGPNTLGGAINLITRKPQRAFEGEVGGGLSFTDHGERNAWRTYANLGSNQGNWYLQAGLSYLDEDHFRLPGGFDTAPYQAEGRRHNSYRTDQKASFKLGLTPNDSDEYMLGYVRQEGEKGNPPYAGRLSSSRYWQWPTWDKTSFYLGSSTGLGDHRLRFRAYHDTYENSLFAYDDASYSTQNTPRAFRSWYDDYSNGLSLEDQWQMTSRDLLRLAYHYKEDVHREHDAGEPWQRFEDRTQSLAAEYSRELSDSLTLVAGFGHDRRDGRKAQNYTVSTGLVDEDGGRNHSNNGQLGLFYRPDADSQWRLSVARKSRFATIKDRYSYRMGTAVPNPGLKSEHATHFEVGHSRALGAGWQMDMAVFRSHIDDLLQSVRIDDSRCSSPPCSQMQNVDQARVNGLELVLDGQFQGWDIAFNYLYLDRQNRSDDSVRLTDTPRHKAFASLGRTFGPWELLLSADAASRRYSSSDGVQVADGFAVYRLKGSYHFAGGLSLSTSVHNLFDREYAYSEGYPEPGRTFLVQANLTF</sequence>
<evidence type="ECO:0000259" key="16">
    <source>
        <dbReference type="Pfam" id="PF07715"/>
    </source>
</evidence>
<reference evidence="18" key="1">
    <citation type="journal article" date="2019" name="Int. J. Syst. Evol. Microbiol.">
        <title>The Global Catalogue of Microorganisms (GCM) 10K type strain sequencing project: providing services to taxonomists for standard genome sequencing and annotation.</title>
        <authorList>
            <consortium name="The Broad Institute Genomics Platform"/>
            <consortium name="The Broad Institute Genome Sequencing Center for Infectious Disease"/>
            <person name="Wu L."/>
            <person name="Ma J."/>
        </authorList>
    </citation>
    <scope>NUCLEOTIDE SEQUENCE [LARGE SCALE GENOMIC DNA]</scope>
    <source>
        <strain evidence="18">KCTC 42447</strain>
    </source>
</reference>
<keyword evidence="6 14" id="KW-0732">Signal</keyword>
<dbReference type="Pfam" id="PF07715">
    <property type="entry name" value="Plug"/>
    <property type="match status" value="1"/>
</dbReference>
<evidence type="ECO:0000256" key="8">
    <source>
        <dbReference type="ARBA" id="ARBA00023136"/>
    </source>
</evidence>
<keyword evidence="9 17" id="KW-0675">Receptor</keyword>
<accession>A0ABV7TA97</accession>
<evidence type="ECO:0000256" key="3">
    <source>
        <dbReference type="ARBA" id="ARBA00022448"/>
    </source>
</evidence>
<dbReference type="CDD" id="cd01347">
    <property type="entry name" value="ligand_gated_channel"/>
    <property type="match status" value="1"/>
</dbReference>
<dbReference type="InterPro" id="IPR037066">
    <property type="entry name" value="Plug_dom_sf"/>
</dbReference>
<dbReference type="PROSITE" id="PS52016">
    <property type="entry name" value="TONB_DEPENDENT_REC_3"/>
    <property type="match status" value="1"/>
</dbReference>
<keyword evidence="4 11" id="KW-1134">Transmembrane beta strand</keyword>
<keyword evidence="8 11" id="KW-0472">Membrane</keyword>
<dbReference type="Gene3D" id="2.170.130.10">
    <property type="entry name" value="TonB-dependent receptor, plug domain"/>
    <property type="match status" value="1"/>
</dbReference>
<feature type="short sequence motif" description="TonB C-terminal box" evidence="12">
    <location>
        <begin position="646"/>
        <end position="663"/>
    </location>
</feature>
<organism evidence="17 18">
    <name type="scientific">Stutzerimonas tarimensis</name>
    <dbReference type="NCBI Taxonomy" id="1507735"/>
    <lineage>
        <taxon>Bacteria</taxon>
        <taxon>Pseudomonadati</taxon>
        <taxon>Pseudomonadota</taxon>
        <taxon>Gammaproteobacteria</taxon>
        <taxon>Pseudomonadales</taxon>
        <taxon>Pseudomonadaceae</taxon>
        <taxon>Stutzerimonas</taxon>
    </lineage>
</organism>
<gene>
    <name evidence="17" type="ORF">ACFOMF_15580</name>
</gene>
<dbReference type="PROSITE" id="PS01156">
    <property type="entry name" value="TONB_DEPENDENT_REC_2"/>
    <property type="match status" value="1"/>
</dbReference>
<evidence type="ECO:0000256" key="13">
    <source>
        <dbReference type="RuleBase" id="RU003357"/>
    </source>
</evidence>
<dbReference type="InterPro" id="IPR012910">
    <property type="entry name" value="Plug_dom"/>
</dbReference>
<evidence type="ECO:0000256" key="1">
    <source>
        <dbReference type="ARBA" id="ARBA00004571"/>
    </source>
</evidence>
<dbReference type="PANTHER" id="PTHR30069:SF29">
    <property type="entry name" value="HEMOGLOBIN AND HEMOGLOBIN-HAPTOGLOBIN-BINDING PROTEIN 1-RELATED"/>
    <property type="match status" value="1"/>
</dbReference>
<dbReference type="SUPFAM" id="SSF56935">
    <property type="entry name" value="Porins"/>
    <property type="match status" value="1"/>
</dbReference>
<feature type="domain" description="TonB-dependent receptor plug" evidence="16">
    <location>
        <begin position="43"/>
        <end position="146"/>
    </location>
</feature>
<evidence type="ECO:0000256" key="9">
    <source>
        <dbReference type="ARBA" id="ARBA00023170"/>
    </source>
</evidence>
<evidence type="ECO:0000256" key="14">
    <source>
        <dbReference type="SAM" id="SignalP"/>
    </source>
</evidence>
<dbReference type="EMBL" id="JBHRXZ010000024">
    <property type="protein sequence ID" value="MFC3609202.1"/>
    <property type="molecule type" value="Genomic_DNA"/>
</dbReference>
<keyword evidence="7 13" id="KW-0798">TonB box</keyword>
<feature type="chain" id="PRO_5047067075" evidence="14">
    <location>
        <begin position="24"/>
        <end position="663"/>
    </location>
</feature>
<evidence type="ECO:0000256" key="12">
    <source>
        <dbReference type="PROSITE-ProRule" id="PRU10144"/>
    </source>
</evidence>
<dbReference type="InterPro" id="IPR036942">
    <property type="entry name" value="Beta-barrel_TonB_sf"/>
</dbReference>
<evidence type="ECO:0000313" key="17">
    <source>
        <dbReference type="EMBL" id="MFC3609202.1"/>
    </source>
</evidence>
<keyword evidence="3 11" id="KW-0813">Transport</keyword>
<proteinExistence type="inferred from homology"/>
<dbReference type="Pfam" id="PF00593">
    <property type="entry name" value="TonB_dep_Rec_b-barrel"/>
    <property type="match status" value="1"/>
</dbReference>
<dbReference type="InterPro" id="IPR010917">
    <property type="entry name" value="TonB_rcpt_CS"/>
</dbReference>
<comment type="similarity">
    <text evidence="2">Belongs to the TonB-dependent receptor family. Hemoglobin/haptoglobin binding protein subfamily.</text>
</comment>
<evidence type="ECO:0000256" key="11">
    <source>
        <dbReference type="PROSITE-ProRule" id="PRU01360"/>
    </source>
</evidence>
<dbReference type="RefSeq" id="WP_386366536.1">
    <property type="nucleotide sequence ID" value="NZ_JBHRXZ010000024.1"/>
</dbReference>
<dbReference type="InterPro" id="IPR000531">
    <property type="entry name" value="Beta-barrel_TonB"/>
</dbReference>
<dbReference type="PANTHER" id="PTHR30069">
    <property type="entry name" value="TONB-DEPENDENT OUTER MEMBRANE RECEPTOR"/>
    <property type="match status" value="1"/>
</dbReference>
<dbReference type="Proteomes" id="UP001595630">
    <property type="component" value="Unassembled WGS sequence"/>
</dbReference>
<comment type="caution">
    <text evidence="17">The sequence shown here is derived from an EMBL/GenBank/DDBJ whole genome shotgun (WGS) entry which is preliminary data.</text>
</comment>
<comment type="subcellular location">
    <subcellularLocation>
        <location evidence="1 11">Cell outer membrane</location>
        <topology evidence="1 11">Multi-pass membrane protein</topology>
    </subcellularLocation>
</comment>